<evidence type="ECO:0000256" key="5">
    <source>
        <dbReference type="SAM" id="SignalP"/>
    </source>
</evidence>
<reference evidence="7 8" key="1">
    <citation type="submission" date="2017-07" db="EMBL/GenBank/DDBJ databases">
        <title>An improved, manually edited Actinidia chinensis var. chinensis (kiwifruit) genome highlights the challenges associated with draft genomes and gene prediction in plants.</title>
        <authorList>
            <person name="Pilkington S."/>
            <person name="Crowhurst R."/>
            <person name="Hilario E."/>
            <person name="Nardozza S."/>
            <person name="Fraser L."/>
            <person name="Peng Y."/>
            <person name="Gunaseelan K."/>
            <person name="Simpson R."/>
            <person name="Tahir J."/>
            <person name="Deroles S."/>
            <person name="Templeton K."/>
            <person name="Luo Z."/>
            <person name="Davy M."/>
            <person name="Cheng C."/>
            <person name="Mcneilage M."/>
            <person name="Scaglione D."/>
            <person name="Liu Y."/>
            <person name="Zhang Q."/>
            <person name="Datson P."/>
            <person name="De Silva N."/>
            <person name="Gardiner S."/>
            <person name="Bassett H."/>
            <person name="Chagne D."/>
            <person name="Mccallum J."/>
            <person name="Dzierzon H."/>
            <person name="Deng C."/>
            <person name="Wang Y.-Y."/>
            <person name="Barron N."/>
            <person name="Manako K."/>
            <person name="Bowen J."/>
            <person name="Foster T."/>
            <person name="Erridge Z."/>
            <person name="Tiffin H."/>
            <person name="Waite C."/>
            <person name="Davies K."/>
            <person name="Grierson E."/>
            <person name="Laing W."/>
            <person name="Kirk R."/>
            <person name="Chen X."/>
            <person name="Wood M."/>
            <person name="Montefiori M."/>
            <person name="Brummell D."/>
            <person name="Schwinn K."/>
            <person name="Catanach A."/>
            <person name="Fullerton C."/>
            <person name="Li D."/>
            <person name="Meiyalaghan S."/>
            <person name="Nieuwenhuizen N."/>
            <person name="Read N."/>
            <person name="Prakash R."/>
            <person name="Hunter D."/>
            <person name="Zhang H."/>
            <person name="Mckenzie M."/>
            <person name="Knabel M."/>
            <person name="Harris A."/>
            <person name="Allan A."/>
            <person name="Chen A."/>
            <person name="Janssen B."/>
            <person name="Plunkett B."/>
            <person name="Dwamena C."/>
            <person name="Voogd C."/>
            <person name="Leif D."/>
            <person name="Lafferty D."/>
            <person name="Souleyre E."/>
            <person name="Varkonyi-Gasic E."/>
            <person name="Gambi F."/>
            <person name="Hanley J."/>
            <person name="Yao J.-L."/>
            <person name="Cheung J."/>
            <person name="David K."/>
            <person name="Warren B."/>
            <person name="Marsh K."/>
            <person name="Snowden K."/>
            <person name="Lin-Wang K."/>
            <person name="Brian L."/>
            <person name="Martinez-Sanchez M."/>
            <person name="Wang M."/>
            <person name="Ileperuma N."/>
            <person name="Macnee N."/>
            <person name="Campin R."/>
            <person name="Mcatee P."/>
            <person name="Drummond R."/>
            <person name="Espley R."/>
            <person name="Ireland H."/>
            <person name="Wu R."/>
            <person name="Atkinson R."/>
            <person name="Karunairetnam S."/>
            <person name="Bulley S."/>
            <person name="Chunkath S."/>
            <person name="Hanley Z."/>
            <person name="Storey R."/>
            <person name="Thrimawithana A."/>
            <person name="Thomson S."/>
            <person name="David C."/>
            <person name="Testolin R."/>
        </authorList>
    </citation>
    <scope>NUCLEOTIDE SEQUENCE [LARGE SCALE GENOMIC DNA]</scope>
    <source>
        <strain evidence="8">cv. Red5</strain>
        <tissue evidence="7">Young leaf</tissue>
    </source>
</reference>
<evidence type="ECO:0000256" key="4">
    <source>
        <dbReference type="RuleBase" id="RU365068"/>
    </source>
</evidence>
<feature type="signal peptide" evidence="5">
    <location>
        <begin position="1"/>
        <end position="22"/>
    </location>
</feature>
<dbReference type="Gramene" id="PSS02622">
    <property type="protein sequence ID" value="PSS02622"/>
    <property type="gene ID" value="CEY00_Acc21026"/>
</dbReference>
<dbReference type="EC" id="3.6.4.13" evidence="4"/>
<dbReference type="InParanoid" id="A0A2R6Q664"/>
<dbReference type="PANTHER" id="PTHR24031">
    <property type="entry name" value="RNA HELICASE"/>
    <property type="match status" value="1"/>
</dbReference>
<dbReference type="Pfam" id="PF00270">
    <property type="entry name" value="DEAD"/>
    <property type="match status" value="1"/>
</dbReference>
<dbReference type="InterPro" id="IPR011545">
    <property type="entry name" value="DEAD/DEAH_box_helicase_dom"/>
</dbReference>
<keyword evidence="8" id="KW-1185">Reference proteome</keyword>
<reference evidence="8" key="2">
    <citation type="journal article" date="2018" name="BMC Genomics">
        <title>A manually annotated Actinidia chinensis var. chinensis (kiwifruit) genome highlights the challenges associated with draft genomes and gene prediction in plants.</title>
        <authorList>
            <person name="Pilkington S.M."/>
            <person name="Crowhurst R."/>
            <person name="Hilario E."/>
            <person name="Nardozza S."/>
            <person name="Fraser L."/>
            <person name="Peng Y."/>
            <person name="Gunaseelan K."/>
            <person name="Simpson R."/>
            <person name="Tahir J."/>
            <person name="Deroles S.C."/>
            <person name="Templeton K."/>
            <person name="Luo Z."/>
            <person name="Davy M."/>
            <person name="Cheng C."/>
            <person name="McNeilage M."/>
            <person name="Scaglione D."/>
            <person name="Liu Y."/>
            <person name="Zhang Q."/>
            <person name="Datson P."/>
            <person name="De Silva N."/>
            <person name="Gardiner S.E."/>
            <person name="Bassett H."/>
            <person name="Chagne D."/>
            <person name="McCallum J."/>
            <person name="Dzierzon H."/>
            <person name="Deng C."/>
            <person name="Wang Y.Y."/>
            <person name="Barron L."/>
            <person name="Manako K."/>
            <person name="Bowen J."/>
            <person name="Foster T.M."/>
            <person name="Erridge Z.A."/>
            <person name="Tiffin H."/>
            <person name="Waite C.N."/>
            <person name="Davies K.M."/>
            <person name="Grierson E.P."/>
            <person name="Laing W.A."/>
            <person name="Kirk R."/>
            <person name="Chen X."/>
            <person name="Wood M."/>
            <person name="Montefiori M."/>
            <person name="Brummell D.A."/>
            <person name="Schwinn K.E."/>
            <person name="Catanach A."/>
            <person name="Fullerton C."/>
            <person name="Li D."/>
            <person name="Meiyalaghan S."/>
            <person name="Nieuwenhuizen N."/>
            <person name="Read N."/>
            <person name="Prakash R."/>
            <person name="Hunter D."/>
            <person name="Zhang H."/>
            <person name="McKenzie M."/>
            <person name="Knabel M."/>
            <person name="Harris A."/>
            <person name="Allan A.C."/>
            <person name="Gleave A."/>
            <person name="Chen A."/>
            <person name="Janssen B.J."/>
            <person name="Plunkett B."/>
            <person name="Ampomah-Dwamena C."/>
            <person name="Voogd C."/>
            <person name="Leif D."/>
            <person name="Lafferty D."/>
            <person name="Souleyre E.J.F."/>
            <person name="Varkonyi-Gasic E."/>
            <person name="Gambi F."/>
            <person name="Hanley J."/>
            <person name="Yao J.L."/>
            <person name="Cheung J."/>
            <person name="David K.M."/>
            <person name="Warren B."/>
            <person name="Marsh K."/>
            <person name="Snowden K.C."/>
            <person name="Lin-Wang K."/>
            <person name="Brian L."/>
            <person name="Martinez-Sanchez M."/>
            <person name="Wang M."/>
            <person name="Ileperuma N."/>
            <person name="Macnee N."/>
            <person name="Campin R."/>
            <person name="McAtee P."/>
            <person name="Drummond R.S.M."/>
            <person name="Espley R.V."/>
            <person name="Ireland H.S."/>
            <person name="Wu R."/>
            <person name="Atkinson R.G."/>
            <person name="Karunairetnam S."/>
            <person name="Bulley S."/>
            <person name="Chunkath S."/>
            <person name="Hanley Z."/>
            <person name="Storey R."/>
            <person name="Thrimawithana A.H."/>
            <person name="Thomson S."/>
            <person name="David C."/>
            <person name="Testolin R."/>
            <person name="Huang H."/>
            <person name="Hellens R.P."/>
            <person name="Schaffer R.J."/>
        </authorList>
    </citation>
    <scope>NUCLEOTIDE SEQUENCE [LARGE SCALE GENOMIC DNA]</scope>
    <source>
        <strain evidence="8">cv. Red5</strain>
    </source>
</reference>
<evidence type="ECO:0000256" key="1">
    <source>
        <dbReference type="ARBA" id="ARBA00022741"/>
    </source>
</evidence>
<dbReference type="OrthoDB" id="3370at2759"/>
<sequence>MLSTHAIRCLCALVVLPTRDLALQVKEVFAAIAPAVGLSVGLAVGQSSIADEISELVKRPKLEAGFCYDQEGLSLDLQSSVDILVATPGRLMDHINSTKGFTLQHLRYLVVDETDRLLREAYQSWLPTVLQLTCCSVESLFPQANNFLPATFGSLITIKEI</sequence>
<accession>A0A2R6Q664</accession>
<dbReference type="PROSITE" id="PS51192">
    <property type="entry name" value="HELICASE_ATP_BIND_1"/>
    <property type="match status" value="1"/>
</dbReference>
<feature type="non-terminal residue" evidence="7">
    <location>
        <position position="161"/>
    </location>
</feature>
<evidence type="ECO:0000259" key="6">
    <source>
        <dbReference type="PROSITE" id="PS51192"/>
    </source>
</evidence>
<comment type="function">
    <text evidence="4">RNA helicase.</text>
</comment>
<organism evidence="7 8">
    <name type="scientific">Actinidia chinensis var. chinensis</name>
    <name type="common">Chinese soft-hair kiwi</name>
    <dbReference type="NCBI Taxonomy" id="1590841"/>
    <lineage>
        <taxon>Eukaryota</taxon>
        <taxon>Viridiplantae</taxon>
        <taxon>Streptophyta</taxon>
        <taxon>Embryophyta</taxon>
        <taxon>Tracheophyta</taxon>
        <taxon>Spermatophyta</taxon>
        <taxon>Magnoliopsida</taxon>
        <taxon>eudicotyledons</taxon>
        <taxon>Gunneridae</taxon>
        <taxon>Pentapetalae</taxon>
        <taxon>asterids</taxon>
        <taxon>Ericales</taxon>
        <taxon>Actinidiaceae</taxon>
        <taxon>Actinidia</taxon>
    </lineage>
</organism>
<proteinExistence type="inferred from homology"/>
<dbReference type="InterPro" id="IPR014001">
    <property type="entry name" value="Helicase_ATP-bd"/>
</dbReference>
<dbReference type="GO" id="GO:0016787">
    <property type="term" value="F:hydrolase activity"/>
    <property type="evidence" value="ECO:0007669"/>
    <property type="project" value="UniProtKB-KW"/>
</dbReference>
<comment type="caution">
    <text evidence="7">The sequence shown here is derived from an EMBL/GenBank/DDBJ whole genome shotgun (WGS) entry which is preliminary data.</text>
</comment>
<dbReference type="InterPro" id="IPR027417">
    <property type="entry name" value="P-loop_NTPase"/>
</dbReference>
<dbReference type="EMBL" id="NKQK01000019">
    <property type="protein sequence ID" value="PSS02622.1"/>
    <property type="molecule type" value="Genomic_DNA"/>
</dbReference>
<dbReference type="AlphaFoldDB" id="A0A2R6Q664"/>
<evidence type="ECO:0000256" key="3">
    <source>
        <dbReference type="ARBA" id="ARBA00022840"/>
    </source>
</evidence>
<dbReference type="Proteomes" id="UP000241394">
    <property type="component" value="Chromosome LG19"/>
</dbReference>
<evidence type="ECO:0000256" key="2">
    <source>
        <dbReference type="ARBA" id="ARBA00022801"/>
    </source>
</evidence>
<evidence type="ECO:0000313" key="7">
    <source>
        <dbReference type="EMBL" id="PSS02622.1"/>
    </source>
</evidence>
<feature type="domain" description="Helicase ATP-binding" evidence="6">
    <location>
        <begin position="1"/>
        <end position="133"/>
    </location>
</feature>
<dbReference type="OMA" id="HLCYLVC"/>
<name>A0A2R6Q664_ACTCC</name>
<evidence type="ECO:0000313" key="8">
    <source>
        <dbReference type="Proteomes" id="UP000241394"/>
    </source>
</evidence>
<dbReference type="Gene3D" id="3.40.50.300">
    <property type="entry name" value="P-loop containing nucleotide triphosphate hydrolases"/>
    <property type="match status" value="1"/>
</dbReference>
<keyword evidence="3 4" id="KW-0067">ATP-binding</keyword>
<dbReference type="GO" id="GO:0003724">
    <property type="term" value="F:RNA helicase activity"/>
    <property type="evidence" value="ECO:0007669"/>
    <property type="project" value="UniProtKB-EC"/>
</dbReference>
<feature type="chain" id="PRO_5015348500" description="ATP-dependent RNA helicase" evidence="5">
    <location>
        <begin position="23"/>
        <end position="161"/>
    </location>
</feature>
<keyword evidence="5" id="KW-0732">Signal</keyword>
<gene>
    <name evidence="7" type="ORF">CEY00_Acc21026</name>
</gene>
<keyword evidence="4" id="KW-0694">RNA-binding</keyword>
<keyword evidence="2 4" id="KW-0378">Hydrolase</keyword>
<dbReference type="GO" id="GO:0003723">
    <property type="term" value="F:RNA binding"/>
    <property type="evidence" value="ECO:0007669"/>
    <property type="project" value="UniProtKB-UniRule"/>
</dbReference>
<dbReference type="SUPFAM" id="SSF52540">
    <property type="entry name" value="P-loop containing nucleoside triphosphate hydrolases"/>
    <property type="match status" value="1"/>
</dbReference>
<dbReference type="GO" id="GO:0005524">
    <property type="term" value="F:ATP binding"/>
    <property type="evidence" value="ECO:0007669"/>
    <property type="project" value="UniProtKB-UniRule"/>
</dbReference>
<comment type="domain">
    <text evidence="4">The Q motif is unique to and characteristic of the DEAD box family of RNA helicases and controls ATP binding and hydrolysis.</text>
</comment>
<comment type="catalytic activity">
    <reaction evidence="4">
        <text>ATP + H2O = ADP + phosphate + H(+)</text>
        <dbReference type="Rhea" id="RHEA:13065"/>
        <dbReference type="ChEBI" id="CHEBI:15377"/>
        <dbReference type="ChEBI" id="CHEBI:15378"/>
        <dbReference type="ChEBI" id="CHEBI:30616"/>
        <dbReference type="ChEBI" id="CHEBI:43474"/>
        <dbReference type="ChEBI" id="CHEBI:456216"/>
        <dbReference type="EC" id="3.6.4.13"/>
    </reaction>
</comment>
<keyword evidence="1 4" id="KW-0547">Nucleotide-binding</keyword>
<dbReference type="STRING" id="1590841.A0A2R6Q664"/>
<keyword evidence="4 7" id="KW-0347">Helicase</keyword>
<protein>
    <recommendedName>
        <fullName evidence="4">ATP-dependent RNA helicase</fullName>
        <ecNumber evidence="4">3.6.4.13</ecNumber>
    </recommendedName>
</protein>
<comment type="similarity">
    <text evidence="4">Belongs to the DEAD box helicase family.</text>
</comment>